<reference evidence="7 8" key="1">
    <citation type="journal article" date="2012" name="J. Bacteriol.">
        <title>Complete Genome Sequence of Providencia stuartii Clinical Isolate MRSN 2154.</title>
        <authorList>
            <person name="Clifford R.J."/>
            <person name="Hang J."/>
            <person name="Riley M.C."/>
            <person name="Onmus-Leone F."/>
            <person name="Kuschner R.A."/>
            <person name="Lesho E.P."/>
            <person name="Waterman P.E."/>
        </authorList>
    </citation>
    <scope>NUCLEOTIDE SEQUENCE [LARGE SCALE GENOMIC DNA]</scope>
    <source>
        <strain evidence="7 8">MRSN 2154</strain>
    </source>
</reference>
<dbReference type="EC" id="2.7.1.89" evidence="5"/>
<gene>
    <name evidence="5" type="primary">thiK</name>
    <name evidence="7" type="ordered locus">S70_01605</name>
</gene>
<comment type="function">
    <text evidence="5">Catalyzes the phosphorylation of thiamine to thiamine phosphate.</text>
</comment>
<dbReference type="GO" id="GO:0009229">
    <property type="term" value="P:thiamine diphosphate biosynthetic process"/>
    <property type="evidence" value="ECO:0007669"/>
    <property type="project" value="UniProtKB-UniRule"/>
</dbReference>
<dbReference type="GO" id="GO:0019165">
    <property type="term" value="F:thiamine kinase activity"/>
    <property type="evidence" value="ECO:0007669"/>
    <property type="project" value="UniProtKB-UniRule"/>
</dbReference>
<dbReference type="GO" id="GO:0006772">
    <property type="term" value="P:thiamine metabolic process"/>
    <property type="evidence" value="ECO:0007669"/>
    <property type="project" value="InterPro"/>
</dbReference>
<dbReference type="Proteomes" id="UP000005012">
    <property type="component" value="Chromosome"/>
</dbReference>
<dbReference type="InterPro" id="IPR002575">
    <property type="entry name" value="Aminoglycoside_PTrfase"/>
</dbReference>
<organism evidence="7 8">
    <name type="scientific">Providencia stuartii (strain MRSN 2154)</name>
    <dbReference type="NCBI Taxonomy" id="1157951"/>
    <lineage>
        <taxon>Bacteria</taxon>
        <taxon>Pseudomonadati</taxon>
        <taxon>Pseudomonadota</taxon>
        <taxon>Gammaproteobacteria</taxon>
        <taxon>Enterobacterales</taxon>
        <taxon>Morganellaceae</taxon>
        <taxon>Providencia</taxon>
    </lineage>
</organism>
<proteinExistence type="inferred from homology"/>
<dbReference type="InterPro" id="IPR011009">
    <property type="entry name" value="Kinase-like_dom_sf"/>
</dbReference>
<protein>
    <recommendedName>
        <fullName evidence="5">Thiamine kinase</fullName>
        <ecNumber evidence="5">2.7.1.89</ecNumber>
    </recommendedName>
</protein>
<keyword evidence="2 5" id="KW-0547">Nucleotide-binding</keyword>
<evidence type="ECO:0000313" key="7">
    <source>
        <dbReference type="EMBL" id="AFH92217.1"/>
    </source>
</evidence>
<evidence type="ECO:0000256" key="4">
    <source>
        <dbReference type="ARBA" id="ARBA00022840"/>
    </source>
</evidence>
<keyword evidence="3 5" id="KW-0418">Kinase</keyword>
<sequence>MSNDSALLALLAGCFPNINVKTWEVTPLAGLSGGTYHLRSHTLNLIARAQSQAQTALFVNRRKEARVLHQLQHFGQAPKVLARNSDWLLLSWCDGQQPSDTQFLTPTFQSLLAATIAKLHTQPLLTYRLQLRQEIAHYGYLVDPKRQGPRWHRWHHHFLSAPMPRVLKLAPAHMDIHKGNIVCTESGQLVLLDWEYAANTDIGLSLETYFQANQLNTTQRDFFLSEYCNKYHAYGDVERLAHQCRLWTPWVKYMMLMWYEVQWNQSQNNDFLLHSRSLRQYFSLPS</sequence>
<evidence type="ECO:0000259" key="6">
    <source>
        <dbReference type="Pfam" id="PF01636"/>
    </source>
</evidence>
<dbReference type="GeneID" id="93518944"/>
<dbReference type="Gene3D" id="3.90.1200.10">
    <property type="match status" value="1"/>
</dbReference>
<evidence type="ECO:0000256" key="2">
    <source>
        <dbReference type="ARBA" id="ARBA00022741"/>
    </source>
</evidence>
<keyword evidence="1 5" id="KW-0808">Transferase</keyword>
<comment type="similarity">
    <text evidence="5">Belongs to the thiamine kinase family.</text>
</comment>
<dbReference type="InterPro" id="IPR014093">
    <property type="entry name" value="Thiamine_kinase"/>
</dbReference>
<feature type="domain" description="Aminoglycoside phosphotransferase" evidence="6">
    <location>
        <begin position="31"/>
        <end position="206"/>
    </location>
</feature>
<dbReference type="Pfam" id="PF01636">
    <property type="entry name" value="APH"/>
    <property type="match status" value="1"/>
</dbReference>
<comment type="catalytic activity">
    <reaction evidence="5">
        <text>thiamine + ATP = thiamine phosphate + ADP + H(+)</text>
        <dbReference type="Rhea" id="RHEA:12012"/>
        <dbReference type="ChEBI" id="CHEBI:15378"/>
        <dbReference type="ChEBI" id="CHEBI:18385"/>
        <dbReference type="ChEBI" id="CHEBI:30616"/>
        <dbReference type="ChEBI" id="CHEBI:37575"/>
        <dbReference type="ChEBI" id="CHEBI:456216"/>
        <dbReference type="EC" id="2.7.1.89"/>
    </reaction>
</comment>
<evidence type="ECO:0000256" key="1">
    <source>
        <dbReference type="ARBA" id="ARBA00022679"/>
    </source>
</evidence>
<dbReference type="GO" id="GO:0005524">
    <property type="term" value="F:ATP binding"/>
    <property type="evidence" value="ECO:0007669"/>
    <property type="project" value="UniProtKB-KW"/>
</dbReference>
<dbReference type="HOGENOM" id="CLU_055115_2_0_6"/>
<evidence type="ECO:0000256" key="5">
    <source>
        <dbReference type="HAMAP-Rule" id="MF_01604"/>
    </source>
</evidence>
<dbReference type="RefSeq" id="WP_014656169.1">
    <property type="nucleotide sequence ID" value="NC_017731.1"/>
</dbReference>
<accession>A0A140SSL6</accession>
<dbReference type="UniPathway" id="UPA00060">
    <property type="reaction ID" value="UER00596"/>
</dbReference>
<evidence type="ECO:0000256" key="3">
    <source>
        <dbReference type="ARBA" id="ARBA00022777"/>
    </source>
</evidence>
<dbReference type="AlphaFoldDB" id="A0A140SSL6"/>
<dbReference type="PATRIC" id="fig|1157951.4.peg.322"/>
<dbReference type="SUPFAM" id="SSF56112">
    <property type="entry name" value="Protein kinase-like (PK-like)"/>
    <property type="match status" value="1"/>
</dbReference>
<name>A0A140SSL6_PROSM</name>
<dbReference type="OrthoDB" id="179763at2"/>
<dbReference type="HAMAP" id="MF_01604">
    <property type="entry name" value="Thiamine_kinase"/>
    <property type="match status" value="1"/>
</dbReference>
<reference evidence="8" key="2">
    <citation type="submission" date="2012-04" db="EMBL/GenBank/DDBJ databases">
        <title>Complete genome sequence of Providencia stuartii clinical isolate MRSN 2154.</title>
        <authorList>
            <person name="Clifford R.J."/>
            <person name="Hang J."/>
            <person name="Riley M.C."/>
            <person name="Onmus-Leone F."/>
            <person name="Kuschner R.A."/>
            <person name="Lesho E.P."/>
            <person name="Waterman P.E."/>
        </authorList>
    </citation>
    <scope>NUCLEOTIDE SEQUENCE [LARGE SCALE GENOMIC DNA]</scope>
    <source>
        <strain evidence="8">MRSN 2154</strain>
    </source>
</reference>
<dbReference type="KEGG" id="psi:S70_01605"/>
<keyword evidence="4 5" id="KW-0067">ATP-binding</keyword>
<evidence type="ECO:0000313" key="8">
    <source>
        <dbReference type="Proteomes" id="UP000005012"/>
    </source>
</evidence>
<comment type="pathway">
    <text evidence="5">Cofactor biosynthesis; thiamine diphosphate biosynthesis; thiamine phosphate from thiamine: step 1/1.</text>
</comment>
<dbReference type="EMBL" id="CP003488">
    <property type="protein sequence ID" value="AFH92217.1"/>
    <property type="molecule type" value="Genomic_DNA"/>
</dbReference>